<organism evidence="1 2">
    <name type="scientific">Ancylostoma ceylanicum</name>
    <dbReference type="NCBI Taxonomy" id="53326"/>
    <lineage>
        <taxon>Eukaryota</taxon>
        <taxon>Metazoa</taxon>
        <taxon>Ecdysozoa</taxon>
        <taxon>Nematoda</taxon>
        <taxon>Chromadorea</taxon>
        <taxon>Rhabditida</taxon>
        <taxon>Rhabditina</taxon>
        <taxon>Rhabditomorpha</taxon>
        <taxon>Strongyloidea</taxon>
        <taxon>Ancylostomatidae</taxon>
        <taxon>Ancylostomatinae</taxon>
        <taxon>Ancylostoma</taxon>
    </lineage>
</organism>
<gene>
    <name evidence="1" type="primary">Acey_s0002.g917</name>
    <name evidence="1" type="ORF">Y032_0002g917</name>
</gene>
<keyword evidence="2" id="KW-1185">Reference proteome</keyword>
<sequence length="97" mass="11136">MVSVGESLRCLFSSIIRHKREEDYIAISDEKKKALQTATPDAPNAEPELRFVIDFEKVRHERGELLRRDLVRGNKLGVAMLTFEEIRSGPYMTTVKT</sequence>
<reference evidence="2" key="1">
    <citation type="journal article" date="2015" name="Nat. Genet.">
        <title>The genome and transcriptome of the zoonotic hookworm Ancylostoma ceylanicum identify infection-specific gene families.</title>
        <authorList>
            <person name="Schwarz E.M."/>
            <person name="Hu Y."/>
            <person name="Antoshechkin I."/>
            <person name="Miller M.M."/>
            <person name="Sternberg P.W."/>
            <person name="Aroian R.V."/>
        </authorList>
    </citation>
    <scope>NUCLEOTIDE SEQUENCE</scope>
    <source>
        <strain evidence="2">HY135</strain>
    </source>
</reference>
<dbReference type="Proteomes" id="UP000024635">
    <property type="component" value="Unassembled WGS sequence"/>
</dbReference>
<evidence type="ECO:0000313" key="2">
    <source>
        <dbReference type="Proteomes" id="UP000024635"/>
    </source>
</evidence>
<evidence type="ECO:0000313" key="1">
    <source>
        <dbReference type="EMBL" id="EYC33655.1"/>
    </source>
</evidence>
<dbReference type="EMBL" id="JARK01001338">
    <property type="protein sequence ID" value="EYC33655.1"/>
    <property type="molecule type" value="Genomic_DNA"/>
</dbReference>
<protein>
    <submittedName>
        <fullName evidence="1">Uncharacterized protein</fullName>
    </submittedName>
</protein>
<accession>A0A016W1Y8</accession>
<comment type="caution">
    <text evidence="1">The sequence shown here is derived from an EMBL/GenBank/DDBJ whole genome shotgun (WGS) entry which is preliminary data.</text>
</comment>
<dbReference type="AlphaFoldDB" id="A0A016W1Y8"/>
<proteinExistence type="predicted"/>
<name>A0A016W1Y8_9BILA</name>